<evidence type="ECO:0000313" key="1">
    <source>
        <dbReference type="EMBL" id="APC47681.1"/>
    </source>
</evidence>
<dbReference type="KEGG" id="vhl:BME96_05650"/>
<protein>
    <recommendedName>
        <fullName evidence="3">Alpha/beta fold hydrolase</fullName>
    </recommendedName>
</protein>
<dbReference type="Proteomes" id="UP000182945">
    <property type="component" value="Chromosome"/>
</dbReference>
<proteinExistence type="predicted"/>
<dbReference type="EMBL" id="CP017962">
    <property type="protein sequence ID" value="APC47681.1"/>
    <property type="molecule type" value="Genomic_DNA"/>
</dbReference>
<evidence type="ECO:0000313" key="2">
    <source>
        <dbReference type="Proteomes" id="UP000182945"/>
    </source>
</evidence>
<reference evidence="1 2" key="1">
    <citation type="submission" date="2016-11" db="EMBL/GenBank/DDBJ databases">
        <title>Complete genome sequencing of Virgibacillus halodenitrificans PDB-F2.</title>
        <authorList>
            <person name="Sun Z."/>
            <person name="Zhou Y."/>
            <person name="Li H."/>
        </authorList>
    </citation>
    <scope>NUCLEOTIDE SEQUENCE [LARGE SCALE GENOMIC DNA]</scope>
    <source>
        <strain evidence="1 2">PDB-F2</strain>
    </source>
</reference>
<gene>
    <name evidence="1" type="ORF">BME96_05650</name>
</gene>
<evidence type="ECO:0008006" key="3">
    <source>
        <dbReference type="Google" id="ProtNLM"/>
    </source>
</evidence>
<dbReference type="Gene3D" id="3.40.50.1820">
    <property type="entry name" value="alpha/beta hydrolase"/>
    <property type="match status" value="1"/>
</dbReference>
<dbReference type="SUPFAM" id="SSF53474">
    <property type="entry name" value="alpha/beta-Hydrolases"/>
    <property type="match status" value="1"/>
</dbReference>
<sequence length="83" mass="9600">MILHTEVFGDGEPIVFLHTGLQTGMTDFEYQREYFKEKYKVILPDLRGHGKSGEKDLSNFFEDSAQDIVFEQLSNIVRTARKS</sequence>
<name>A0AAC9NKM3_VIRHA</name>
<dbReference type="InterPro" id="IPR029058">
    <property type="entry name" value="AB_hydrolase_fold"/>
</dbReference>
<accession>A0AAC9NKM3</accession>
<organism evidence="1 2">
    <name type="scientific">Virgibacillus halodenitrificans</name>
    <name type="common">Bacillus halodenitrificans</name>
    <dbReference type="NCBI Taxonomy" id="1482"/>
    <lineage>
        <taxon>Bacteria</taxon>
        <taxon>Bacillati</taxon>
        <taxon>Bacillota</taxon>
        <taxon>Bacilli</taxon>
        <taxon>Bacillales</taxon>
        <taxon>Bacillaceae</taxon>
        <taxon>Virgibacillus</taxon>
    </lineage>
</organism>
<dbReference type="AlphaFoldDB" id="A0AAC9NKM3"/>